<protein>
    <submittedName>
        <fullName evidence="2">Secreted insulinase-like peptidase</fullName>
    </submittedName>
</protein>
<dbReference type="EMBL" id="JAPCXC010000104">
    <property type="protein sequence ID" value="KAJ1605242.1"/>
    <property type="molecule type" value="Genomic_DNA"/>
</dbReference>
<dbReference type="Proteomes" id="UP001067231">
    <property type="component" value="Unassembled WGS sequence"/>
</dbReference>
<evidence type="ECO:0000313" key="2">
    <source>
        <dbReference type="EMBL" id="KAJ1605242.1"/>
    </source>
</evidence>
<gene>
    <name evidence="2" type="ORF">OJ253_3242</name>
</gene>
<name>A0A9D5HXG4_9CRYT</name>
<evidence type="ECO:0000256" key="1">
    <source>
        <dbReference type="SAM" id="MobiDB-lite"/>
    </source>
</evidence>
<comment type="caution">
    <text evidence="2">The sequence shown here is derived from an EMBL/GenBank/DDBJ whole genome shotgun (WGS) entry which is preliminary data.</text>
</comment>
<sequence length="170" mass="19376">MHNFRVTRNEFKISSFSDYTYNGLPNGFEITLKGFYDVLPTFLKKFAAQLSYPRKYLSVDKFEEAMRRVSGIRHLPGHCGAQRVLREERPGGGHHNEQHKPPEGGPDRGQVSGQPREEQGDFRYHFVRDQDVRGGDCGSRGTAEHIREGGQGVLGQEHAGAHFPRWRELL</sequence>
<feature type="region of interest" description="Disordered" evidence="1">
    <location>
        <begin position="88"/>
        <end position="116"/>
    </location>
</feature>
<proteinExistence type="predicted"/>
<dbReference type="AlphaFoldDB" id="A0A9D5HXG4"/>
<organism evidence="2">
    <name type="scientific">Cryptosporidium canis</name>
    <dbReference type="NCBI Taxonomy" id="195482"/>
    <lineage>
        <taxon>Eukaryota</taxon>
        <taxon>Sar</taxon>
        <taxon>Alveolata</taxon>
        <taxon>Apicomplexa</taxon>
        <taxon>Conoidasida</taxon>
        <taxon>Coccidia</taxon>
        <taxon>Eucoccidiorida</taxon>
        <taxon>Eimeriorina</taxon>
        <taxon>Cryptosporidiidae</taxon>
        <taxon>Cryptosporidium</taxon>
    </lineage>
</organism>
<reference evidence="2" key="1">
    <citation type="submission" date="2022-10" db="EMBL/GenBank/DDBJ databases">
        <title>Adaptive evolution leads to modifications in subtelomeric GC content in a zoonotic Cryptosporidium species.</title>
        <authorList>
            <person name="Li J."/>
            <person name="Feng Y."/>
            <person name="Xiao L."/>
        </authorList>
    </citation>
    <scope>NUCLEOTIDE SEQUENCE</scope>
    <source>
        <strain evidence="2">33844</strain>
    </source>
</reference>
<feature type="compositionally biased region" description="Basic and acidic residues" evidence="1">
    <location>
        <begin position="88"/>
        <end position="106"/>
    </location>
</feature>
<accession>A0A9D5HXG4</accession>